<feature type="signal peptide" evidence="2">
    <location>
        <begin position="1"/>
        <end position="23"/>
    </location>
</feature>
<feature type="compositionally biased region" description="Low complexity" evidence="1">
    <location>
        <begin position="131"/>
        <end position="154"/>
    </location>
</feature>
<gene>
    <name evidence="3" type="ORF">LARSCL_LOCUS6091</name>
</gene>
<protein>
    <submittedName>
        <fullName evidence="3">Uncharacterized protein</fullName>
    </submittedName>
</protein>
<dbReference type="Proteomes" id="UP001497382">
    <property type="component" value="Unassembled WGS sequence"/>
</dbReference>
<keyword evidence="2" id="KW-0732">Signal</keyword>
<evidence type="ECO:0000256" key="2">
    <source>
        <dbReference type="SAM" id="SignalP"/>
    </source>
</evidence>
<evidence type="ECO:0000256" key="1">
    <source>
        <dbReference type="SAM" id="MobiDB-lite"/>
    </source>
</evidence>
<accession>A0AAV1ZNP4</accession>
<evidence type="ECO:0000313" key="3">
    <source>
        <dbReference type="EMBL" id="CAL1271914.1"/>
    </source>
</evidence>
<dbReference type="EMBL" id="CAXIEN010000057">
    <property type="protein sequence ID" value="CAL1271914.1"/>
    <property type="molecule type" value="Genomic_DNA"/>
</dbReference>
<name>A0AAV1ZNP4_9ARAC</name>
<comment type="caution">
    <text evidence="3">The sequence shown here is derived from an EMBL/GenBank/DDBJ whole genome shotgun (WGS) entry which is preliminary data.</text>
</comment>
<organism evidence="3 4">
    <name type="scientific">Larinioides sclopetarius</name>
    <dbReference type="NCBI Taxonomy" id="280406"/>
    <lineage>
        <taxon>Eukaryota</taxon>
        <taxon>Metazoa</taxon>
        <taxon>Ecdysozoa</taxon>
        <taxon>Arthropoda</taxon>
        <taxon>Chelicerata</taxon>
        <taxon>Arachnida</taxon>
        <taxon>Araneae</taxon>
        <taxon>Araneomorphae</taxon>
        <taxon>Entelegynae</taxon>
        <taxon>Araneoidea</taxon>
        <taxon>Araneidae</taxon>
        <taxon>Larinioides</taxon>
    </lineage>
</organism>
<proteinExistence type="predicted"/>
<feature type="chain" id="PRO_5043909376" evidence="2">
    <location>
        <begin position="24"/>
        <end position="154"/>
    </location>
</feature>
<evidence type="ECO:0000313" key="4">
    <source>
        <dbReference type="Proteomes" id="UP001497382"/>
    </source>
</evidence>
<reference evidence="3 4" key="1">
    <citation type="submission" date="2024-04" db="EMBL/GenBank/DDBJ databases">
        <authorList>
            <person name="Rising A."/>
            <person name="Reimegard J."/>
            <person name="Sonavane S."/>
            <person name="Akerstrom W."/>
            <person name="Nylinder S."/>
            <person name="Hedman E."/>
            <person name="Kallberg Y."/>
        </authorList>
    </citation>
    <scope>NUCLEOTIDE SEQUENCE [LARGE SCALE GENOMIC DNA]</scope>
</reference>
<sequence length="154" mass="17051">MKHSTLVLAVFLAVCVFWSYGYSNEEFLKDVICISESGDNNLCNDLQDCIKQAPQCYMLPYYYCMRKVLPDGPGKCSKSEQAYGSEDNLNKIDECYLEITTLPNGDDWTTFPEFNTFLDCVQDIGDKCKSRGSSESGSSGSKESGSSGSSEDSK</sequence>
<dbReference type="AlphaFoldDB" id="A0AAV1ZNP4"/>
<feature type="region of interest" description="Disordered" evidence="1">
    <location>
        <begin position="128"/>
        <end position="154"/>
    </location>
</feature>
<keyword evidence="4" id="KW-1185">Reference proteome</keyword>